<evidence type="ECO:0000256" key="4">
    <source>
        <dbReference type="ARBA" id="ARBA00023163"/>
    </source>
</evidence>
<evidence type="ECO:0000313" key="8">
    <source>
        <dbReference type="Proteomes" id="UP000237144"/>
    </source>
</evidence>
<gene>
    <name evidence="7" type="ORF">BMF94_6655</name>
</gene>
<evidence type="ECO:0000256" key="1">
    <source>
        <dbReference type="ARBA" id="ARBA00004123"/>
    </source>
</evidence>
<keyword evidence="5" id="KW-0539">Nucleus</keyword>
<feature type="compositionally biased region" description="Polar residues" evidence="6">
    <location>
        <begin position="257"/>
        <end position="271"/>
    </location>
</feature>
<evidence type="ECO:0000256" key="2">
    <source>
        <dbReference type="ARBA" id="ARBA00022491"/>
    </source>
</evidence>
<dbReference type="GO" id="GO:0005654">
    <property type="term" value="C:nucleoplasm"/>
    <property type="evidence" value="ECO:0007669"/>
    <property type="project" value="UniProtKB-ARBA"/>
</dbReference>
<feature type="compositionally biased region" description="Basic and acidic residues" evidence="6">
    <location>
        <begin position="69"/>
        <end position="78"/>
    </location>
</feature>
<comment type="caution">
    <text evidence="7">The sequence shown here is derived from an EMBL/GenBank/DDBJ whole genome shotgun (WGS) entry which is preliminary data.</text>
</comment>
<feature type="region of interest" description="Disordered" evidence="6">
    <location>
        <begin position="1"/>
        <end position="54"/>
    </location>
</feature>
<dbReference type="SMART" id="SM01401">
    <property type="entry name" value="Sds3"/>
    <property type="match status" value="1"/>
</dbReference>
<name>A0A2S5B0R0_9BASI</name>
<protein>
    <submittedName>
        <fullName evidence="7">Uncharacterized protein</fullName>
    </submittedName>
</protein>
<dbReference type="STRING" id="741276.A0A2S5B0R0"/>
<keyword evidence="4" id="KW-0804">Transcription</keyword>
<evidence type="ECO:0000313" key="7">
    <source>
        <dbReference type="EMBL" id="POY70374.1"/>
    </source>
</evidence>
<proteinExistence type="predicted"/>
<dbReference type="InterPro" id="IPR013907">
    <property type="entry name" value="Sds3"/>
</dbReference>
<sequence length="413" mass="43831">MAGKGAQWQHDYHPAMGYSLDDGTGQAGQAGPSSLAHLPPPPALQQQHAGQQPYDAYGHAAATAAAPPHESKRDKRRREMVDRVTRLNEDTIARRDRIFHDLSEIYARTADELLPPPVFPTSDLSIPVGQLPPSLPFTDPVIPDMHPVPYLFSLHRLSMERAHEQLAIRLFHAHQLASAKRLYDAEVDRIEDEYEAATKGVVERLVEGVEERRKRLLEEKEGEGVTIDTFLETQRTHGTRRMRGNGRGGGSSRPHANGSNGAASPSESVSNGKDGPNAGGLNGAAAGGAGGVDAAALGSLLGLSGIADPFNLAASLLPSTTALAGSSGSSLSALSGVGPTASLLTGTLGKRKPGGRTQPGLPPAHFLVQSGTYSQFGKSLAGLSALRGEEIEGDLGEMRRKRQRVGGRRRVYE</sequence>
<dbReference type="EMBL" id="PJQD01000122">
    <property type="protein sequence ID" value="POY70374.1"/>
    <property type="molecule type" value="Genomic_DNA"/>
</dbReference>
<keyword evidence="3" id="KW-0805">Transcription regulation</keyword>
<dbReference type="OrthoDB" id="70376at2759"/>
<comment type="subcellular location">
    <subcellularLocation>
        <location evidence="1">Nucleus</location>
    </subcellularLocation>
</comment>
<organism evidence="7 8">
    <name type="scientific">Rhodotorula taiwanensis</name>
    <dbReference type="NCBI Taxonomy" id="741276"/>
    <lineage>
        <taxon>Eukaryota</taxon>
        <taxon>Fungi</taxon>
        <taxon>Dikarya</taxon>
        <taxon>Basidiomycota</taxon>
        <taxon>Pucciniomycotina</taxon>
        <taxon>Microbotryomycetes</taxon>
        <taxon>Sporidiobolales</taxon>
        <taxon>Sporidiobolaceae</taxon>
        <taxon>Rhodotorula</taxon>
    </lineage>
</organism>
<evidence type="ECO:0000256" key="6">
    <source>
        <dbReference type="SAM" id="MobiDB-lite"/>
    </source>
</evidence>
<keyword evidence="2" id="KW-0678">Repressor</keyword>
<feature type="region of interest" description="Disordered" evidence="6">
    <location>
        <begin position="226"/>
        <end position="278"/>
    </location>
</feature>
<dbReference type="AlphaFoldDB" id="A0A2S5B0R0"/>
<evidence type="ECO:0000256" key="3">
    <source>
        <dbReference type="ARBA" id="ARBA00023015"/>
    </source>
</evidence>
<feature type="region of interest" description="Disordered" evidence="6">
    <location>
        <begin position="59"/>
        <end position="78"/>
    </location>
</feature>
<feature type="compositionally biased region" description="Low complexity" evidence="6">
    <location>
        <begin position="44"/>
        <end position="53"/>
    </location>
</feature>
<reference evidence="7 8" key="1">
    <citation type="journal article" date="2018" name="Front. Microbiol.">
        <title>Prospects for Fungal Bioremediation of Acidic Radioactive Waste Sites: Characterization and Genome Sequence of Rhodotorula taiwanensis MD1149.</title>
        <authorList>
            <person name="Tkavc R."/>
            <person name="Matrosova V.Y."/>
            <person name="Grichenko O.E."/>
            <person name="Gostincar C."/>
            <person name="Volpe R.P."/>
            <person name="Klimenkova P."/>
            <person name="Gaidamakova E.K."/>
            <person name="Zhou C.E."/>
            <person name="Stewart B.J."/>
            <person name="Lyman M.G."/>
            <person name="Malfatti S.A."/>
            <person name="Rubinfeld B."/>
            <person name="Courtot M."/>
            <person name="Singh J."/>
            <person name="Dalgard C.L."/>
            <person name="Hamilton T."/>
            <person name="Frey K.G."/>
            <person name="Gunde-Cimerman N."/>
            <person name="Dugan L."/>
            <person name="Daly M.J."/>
        </authorList>
    </citation>
    <scope>NUCLEOTIDE SEQUENCE [LARGE SCALE GENOMIC DNA]</scope>
    <source>
        <strain evidence="7 8">MD1149</strain>
    </source>
</reference>
<accession>A0A2S5B0R0</accession>
<dbReference type="Proteomes" id="UP000237144">
    <property type="component" value="Unassembled WGS sequence"/>
</dbReference>
<keyword evidence="8" id="KW-1185">Reference proteome</keyword>
<evidence type="ECO:0000256" key="5">
    <source>
        <dbReference type="ARBA" id="ARBA00023242"/>
    </source>
</evidence>
<dbReference type="GO" id="GO:0010468">
    <property type="term" value="P:regulation of gene expression"/>
    <property type="evidence" value="ECO:0007669"/>
    <property type="project" value="UniProtKB-ARBA"/>
</dbReference>